<dbReference type="SUPFAM" id="SSF55920">
    <property type="entry name" value="Creatinase/aminopeptidase"/>
    <property type="match status" value="1"/>
</dbReference>
<feature type="compositionally biased region" description="Basic residues" evidence="2">
    <location>
        <begin position="382"/>
        <end position="392"/>
    </location>
</feature>
<feature type="compositionally biased region" description="Acidic residues" evidence="2">
    <location>
        <begin position="9"/>
        <end position="25"/>
    </location>
</feature>
<dbReference type="InterPro" id="IPR036388">
    <property type="entry name" value="WH-like_DNA-bd_sf"/>
</dbReference>
<evidence type="ECO:0000259" key="3">
    <source>
        <dbReference type="Pfam" id="PF00557"/>
    </source>
</evidence>
<dbReference type="Pfam" id="PF00557">
    <property type="entry name" value="Peptidase_M24"/>
    <property type="match status" value="1"/>
</dbReference>
<dbReference type="PANTHER" id="PTHR10804">
    <property type="entry name" value="PROTEASE FAMILY M24 METHIONYL AMINOPEPTIDASE, AMINOPEPTIDASE P"/>
    <property type="match status" value="1"/>
</dbReference>
<comment type="similarity">
    <text evidence="1">Belongs to the peptidase M24 family.</text>
</comment>
<name>A0AAD5SFP0_9FUNG</name>
<keyword evidence="5" id="KW-1185">Reference proteome</keyword>
<dbReference type="InterPro" id="IPR036005">
    <property type="entry name" value="Creatinase/aminopeptidase-like"/>
</dbReference>
<dbReference type="AlphaFoldDB" id="A0AAD5SFP0"/>
<dbReference type="InterPro" id="IPR000994">
    <property type="entry name" value="Pept_M24"/>
</dbReference>
<dbReference type="EMBL" id="JADGJD010000315">
    <property type="protein sequence ID" value="KAJ3052207.1"/>
    <property type="molecule type" value="Genomic_DNA"/>
</dbReference>
<sequence>MPPAKPDPVDDVESDENEESQDENELNANNVTKYQAAAEIANKALQKVIAGAVDGALVLDLCALGDKTIEEGAKGVYNKGKVKVAKGIAFPTCVSPNNAICHLSPLPSEPEAKLALKTGDVVRIELGAHVDGYIAQVAHTLVVGASKEKPITGRQADVLQAAYTAIEAAIRLLRPGKTNTSITDTVQKIAESYNCKPVEGMLSHQLKRNVLDGSKQIILNPSDAQKKEVETQTFEEGEVYSLDILISSGEGKAKPLETRTTIYKRNAEASYQLKMKTSRAVFTEITQKCGTMAFGLRQLDDEKKAKMGIIECSNHGLVTPYGVLYEKEDAHIAHFMFTVLLMPNGPLKITSFPWDQETVKSELEVKDEEVKELLKQSVKINSKKANKKKKKKAGAEAKDEAADEE</sequence>
<dbReference type="FunFam" id="3.90.230.10:FF:000013">
    <property type="entry name" value="DNA-binding protein, 42 kDa"/>
    <property type="match status" value="1"/>
</dbReference>
<evidence type="ECO:0000256" key="2">
    <source>
        <dbReference type="SAM" id="MobiDB-lite"/>
    </source>
</evidence>
<dbReference type="InterPro" id="IPR036390">
    <property type="entry name" value="WH_DNA-bd_sf"/>
</dbReference>
<dbReference type="NCBIfam" id="TIGR00495">
    <property type="entry name" value="crvDNA_42K"/>
    <property type="match status" value="1"/>
</dbReference>
<feature type="region of interest" description="Disordered" evidence="2">
    <location>
        <begin position="382"/>
        <end position="405"/>
    </location>
</feature>
<organism evidence="4 5">
    <name type="scientific">Rhizophlyctis rosea</name>
    <dbReference type="NCBI Taxonomy" id="64517"/>
    <lineage>
        <taxon>Eukaryota</taxon>
        <taxon>Fungi</taxon>
        <taxon>Fungi incertae sedis</taxon>
        <taxon>Chytridiomycota</taxon>
        <taxon>Chytridiomycota incertae sedis</taxon>
        <taxon>Chytridiomycetes</taxon>
        <taxon>Rhizophlyctidales</taxon>
        <taxon>Rhizophlyctidaceae</taxon>
        <taxon>Rhizophlyctis</taxon>
    </lineage>
</organism>
<feature type="compositionally biased region" description="Basic and acidic residues" evidence="2">
    <location>
        <begin position="393"/>
        <end position="405"/>
    </location>
</feature>
<dbReference type="FunFam" id="1.10.10.10:FF:000029">
    <property type="entry name" value="Proliferation-associated 2G4, a"/>
    <property type="match status" value="1"/>
</dbReference>
<dbReference type="InterPro" id="IPR047113">
    <property type="entry name" value="PA2G4/ARX1"/>
</dbReference>
<dbReference type="Gene3D" id="1.10.10.10">
    <property type="entry name" value="Winged helix-like DNA-binding domain superfamily/Winged helix DNA-binding domain"/>
    <property type="match status" value="1"/>
</dbReference>
<proteinExistence type="inferred from homology"/>
<feature type="region of interest" description="Disordered" evidence="2">
    <location>
        <begin position="1"/>
        <end position="28"/>
    </location>
</feature>
<evidence type="ECO:0000313" key="5">
    <source>
        <dbReference type="Proteomes" id="UP001212841"/>
    </source>
</evidence>
<dbReference type="Gene3D" id="3.90.230.10">
    <property type="entry name" value="Creatinase/methionine aminopeptidase superfamily"/>
    <property type="match status" value="1"/>
</dbReference>
<protein>
    <submittedName>
        <fullName evidence="4">Proliferation-associated protein 2G4</fullName>
    </submittedName>
</protein>
<reference evidence="4" key="1">
    <citation type="submission" date="2020-05" db="EMBL/GenBank/DDBJ databases">
        <title>Phylogenomic resolution of chytrid fungi.</title>
        <authorList>
            <person name="Stajich J.E."/>
            <person name="Amses K."/>
            <person name="Simmons R."/>
            <person name="Seto K."/>
            <person name="Myers J."/>
            <person name="Bonds A."/>
            <person name="Quandt C.A."/>
            <person name="Barry K."/>
            <person name="Liu P."/>
            <person name="Grigoriev I."/>
            <person name="Longcore J.E."/>
            <person name="James T.Y."/>
        </authorList>
    </citation>
    <scope>NUCLEOTIDE SEQUENCE</scope>
    <source>
        <strain evidence="4">JEL0318</strain>
    </source>
</reference>
<dbReference type="Proteomes" id="UP001212841">
    <property type="component" value="Unassembled WGS sequence"/>
</dbReference>
<dbReference type="InterPro" id="IPR004545">
    <property type="entry name" value="PA2G4"/>
</dbReference>
<dbReference type="CDD" id="cd01089">
    <property type="entry name" value="PA2G4-like"/>
    <property type="match status" value="1"/>
</dbReference>
<dbReference type="SUPFAM" id="SSF46785">
    <property type="entry name" value="Winged helix' DNA-binding domain"/>
    <property type="match status" value="1"/>
</dbReference>
<evidence type="ECO:0000256" key="1">
    <source>
        <dbReference type="ARBA" id="ARBA00007319"/>
    </source>
</evidence>
<evidence type="ECO:0000313" key="4">
    <source>
        <dbReference type="EMBL" id="KAJ3052207.1"/>
    </source>
</evidence>
<dbReference type="PANTHER" id="PTHR10804:SF11">
    <property type="entry name" value="PROLIFERATION-ASSOCIATED PROTEIN 2G4"/>
    <property type="match status" value="1"/>
</dbReference>
<gene>
    <name evidence="4" type="primary">PA2G4</name>
    <name evidence="4" type="ORF">HK097_006703</name>
</gene>
<comment type="caution">
    <text evidence="4">The sequence shown here is derived from an EMBL/GenBank/DDBJ whole genome shotgun (WGS) entry which is preliminary data.</text>
</comment>
<feature type="domain" description="Peptidase M24" evidence="3">
    <location>
        <begin position="33"/>
        <end position="244"/>
    </location>
</feature>
<accession>A0AAD5SFP0</accession>